<organism evidence="2 3">
    <name type="scientific">Paraburkholderia bryophila</name>
    <dbReference type="NCBI Taxonomy" id="420952"/>
    <lineage>
        <taxon>Bacteria</taxon>
        <taxon>Pseudomonadati</taxon>
        <taxon>Pseudomonadota</taxon>
        <taxon>Betaproteobacteria</taxon>
        <taxon>Burkholderiales</taxon>
        <taxon>Burkholderiaceae</taxon>
        <taxon>Paraburkholderia</taxon>
    </lineage>
</organism>
<dbReference type="EMBL" id="JACCAU010000001">
    <property type="protein sequence ID" value="NYH19067.1"/>
    <property type="molecule type" value="Genomic_DNA"/>
</dbReference>
<protein>
    <submittedName>
        <fullName evidence="2">Uncharacterized protein</fullName>
    </submittedName>
</protein>
<accession>A0A7Y9WE61</accession>
<comment type="caution">
    <text evidence="2">The sequence shown here is derived from an EMBL/GenBank/DDBJ whole genome shotgun (WGS) entry which is preliminary data.</text>
</comment>
<reference evidence="2 3" key="1">
    <citation type="submission" date="2020-07" db="EMBL/GenBank/DDBJ databases">
        <title>Exploring microbial biodiversity for novel pathways involved in the catabolism of aromatic compounds derived from lignin.</title>
        <authorList>
            <person name="Elkins J."/>
        </authorList>
    </citation>
    <scope>NUCLEOTIDE SEQUENCE [LARGE SCALE GENOMIC DNA]</scope>
    <source>
        <strain evidence="2 3">H2C3B</strain>
    </source>
</reference>
<name>A0A7Y9WE61_9BURK</name>
<evidence type="ECO:0000313" key="2">
    <source>
        <dbReference type="EMBL" id="NYH19067.1"/>
    </source>
</evidence>
<gene>
    <name evidence="2" type="ORF">GGD41_006295</name>
</gene>
<proteinExistence type="predicted"/>
<sequence length="110" mass="11520">MPLITGDGTYAANRPALSMPKPNWIAPDSSTASRNAEKLPSCAIPSMTITTRPAAGPLTLRREPLSTATTRPPTMPETSPANGSTPDAFAMPRQSGSATRKTTVPASRSR</sequence>
<feature type="compositionally biased region" description="Polar residues" evidence="1">
    <location>
        <begin position="94"/>
        <end position="110"/>
    </location>
</feature>
<dbReference type="Proteomes" id="UP000572540">
    <property type="component" value="Unassembled WGS sequence"/>
</dbReference>
<evidence type="ECO:0000256" key="1">
    <source>
        <dbReference type="SAM" id="MobiDB-lite"/>
    </source>
</evidence>
<feature type="region of interest" description="Disordered" evidence="1">
    <location>
        <begin position="1"/>
        <end position="110"/>
    </location>
</feature>
<feature type="compositionally biased region" description="Polar residues" evidence="1">
    <location>
        <begin position="66"/>
        <end position="85"/>
    </location>
</feature>
<evidence type="ECO:0000313" key="3">
    <source>
        <dbReference type="Proteomes" id="UP000572540"/>
    </source>
</evidence>
<dbReference type="AlphaFoldDB" id="A0A7Y9WE61"/>